<dbReference type="OrthoDB" id="9807209at2"/>
<dbReference type="Pfam" id="PF00535">
    <property type="entry name" value="Glycos_transf_2"/>
    <property type="match status" value="1"/>
</dbReference>
<evidence type="ECO:0000313" key="2">
    <source>
        <dbReference type="EMBL" id="AMJ99760.1"/>
    </source>
</evidence>
<dbReference type="AlphaFoldDB" id="A0A126Q426"/>
<evidence type="ECO:0000259" key="1">
    <source>
        <dbReference type="Pfam" id="PF00535"/>
    </source>
</evidence>
<dbReference type="InterPro" id="IPR001173">
    <property type="entry name" value="Glyco_trans_2-like"/>
</dbReference>
<dbReference type="PANTHER" id="PTHR43179:SF7">
    <property type="entry name" value="RHAMNOSYLTRANSFERASE WBBL"/>
    <property type="match status" value="1"/>
</dbReference>
<dbReference type="RefSeq" id="WP_061095944.1">
    <property type="nucleotide sequence ID" value="NZ_CP014323.1"/>
</dbReference>
<gene>
    <name evidence="2" type="ORF">AVL55_17330</name>
</gene>
<reference evidence="2 3" key="1">
    <citation type="submission" date="2015-12" db="EMBL/GenBank/DDBJ databases">
        <authorList>
            <person name="Shamseldin A."/>
            <person name="Moawad H."/>
            <person name="Abd El-Rahim W.M."/>
            <person name="Sadowsky M.J."/>
        </authorList>
    </citation>
    <scope>NUCLEOTIDE SEQUENCE [LARGE SCALE GENOMIC DNA]</scope>
    <source>
        <strain evidence="2 3">D7</strain>
    </source>
</reference>
<feature type="domain" description="Glycosyltransferase 2-like" evidence="1">
    <location>
        <begin position="434"/>
        <end position="617"/>
    </location>
</feature>
<dbReference type="SUPFAM" id="SSF53448">
    <property type="entry name" value="Nucleotide-diphospho-sugar transferases"/>
    <property type="match status" value="1"/>
</dbReference>
<dbReference type="Gene3D" id="3.90.550.10">
    <property type="entry name" value="Spore Coat Polysaccharide Biosynthesis Protein SpsA, Chain A"/>
    <property type="match status" value="1"/>
</dbReference>
<sequence length="695" mass="78455">MIQETSQTHTLDTSESTSTIVVNEEDLVFIKSVVEEEFDEEFYREHASVDKDENALEHFLETGWKNGEDPCEWFSVSAYLELNPDVKKTQLNPFFHYLDTGKKENRPVRASQKKFIHSESELRHAAHVIEKDFDEIYYREKYNIAEHINAIEHYLKTGWRLGYNPNIWFSTSKYLDNNLDVANSGIEPFSHFLTDGLSEKRPLYSSPKHKSAPEALSPLEASAKFADSTVYEVASAIKSEKELVERNWVNWTSKLKTVDGAPEFVKAHLEFAVNFAGGKEGVILGWLIAEGSPIVWAEDAKGHVWFLDNAFRTRRADVHQAFLKSSFNCISEELGFAQRINNMAQTGSLTLKALSHQGVHILGSKDIENIGSSPVQAAHWLFGIPTATPNLAERFSQLDLPVMETIISEQRKKYSDLKQEVKQYGPQNSSPEVSVIIPLYGRIDFIESQMVCFATDNYIIDNTEIIYVVDDPSLLSELATTAEQLYNLYQVPFKTVWGSTNRGFSGANNLGAEHANGDLLLFLNSDVFPKQSGWLEQLKKELLKSDKNGVAAPRLTFADGSIQHAGIEFKQRTDLGIYINHHPQMGLTPELDANSKPTILPAVTGACMLIRRRDFDAIDGWDTGYLIGDFEDSDLCLKLRSMGKNCVYTPNIELTHLERQSFNLTGAGDFRMKVVILNAVRHQERWNGLLAGKQN</sequence>
<dbReference type="InterPro" id="IPR029044">
    <property type="entry name" value="Nucleotide-diphossugar_trans"/>
</dbReference>
<name>A0A126Q426_ALTMA</name>
<proteinExistence type="predicted"/>
<dbReference type="PANTHER" id="PTHR43179">
    <property type="entry name" value="RHAMNOSYLTRANSFERASE WBBL"/>
    <property type="match status" value="1"/>
</dbReference>
<protein>
    <recommendedName>
        <fullName evidence="1">Glycosyltransferase 2-like domain-containing protein</fullName>
    </recommendedName>
</protein>
<dbReference type="EMBL" id="CP014323">
    <property type="protein sequence ID" value="AMJ99760.1"/>
    <property type="molecule type" value="Genomic_DNA"/>
</dbReference>
<accession>A0A126Q426</accession>
<dbReference type="Proteomes" id="UP000063991">
    <property type="component" value="Chromosome"/>
</dbReference>
<evidence type="ECO:0000313" key="3">
    <source>
        <dbReference type="Proteomes" id="UP000063991"/>
    </source>
</evidence>
<organism evidence="2 3">
    <name type="scientific">Alteromonas macleodii</name>
    <name type="common">Pseudoalteromonas macleodii</name>
    <dbReference type="NCBI Taxonomy" id="28108"/>
    <lineage>
        <taxon>Bacteria</taxon>
        <taxon>Pseudomonadati</taxon>
        <taxon>Pseudomonadota</taxon>
        <taxon>Gammaproteobacteria</taxon>
        <taxon>Alteromonadales</taxon>
        <taxon>Alteromonadaceae</taxon>
        <taxon>Alteromonas/Salinimonas group</taxon>
        <taxon>Alteromonas</taxon>
    </lineage>
</organism>